<dbReference type="SMR" id="B4IRZ9"/>
<dbReference type="SUPFAM" id="SSF101898">
    <property type="entry name" value="NHL repeat"/>
    <property type="match status" value="1"/>
</dbReference>
<gene>
    <name evidence="4" type="primary">Dper\GL13161</name>
    <name evidence="4" type="ORF">Dper_GL13161</name>
</gene>
<dbReference type="InterPro" id="IPR011042">
    <property type="entry name" value="6-blade_b-propeller_TolB-like"/>
</dbReference>
<protein>
    <submittedName>
        <fullName evidence="4">GL13161</fullName>
    </submittedName>
</protein>
<dbReference type="PANTHER" id="PTHR24104:SF51">
    <property type="entry name" value="SMP-30_GLUCONOLACTONASE_LRE-LIKE REGION DOMAIN-CONTAINING PROTEIN"/>
    <property type="match status" value="1"/>
</dbReference>
<dbReference type="OrthoDB" id="342730at2759"/>
<accession>B4IRZ9</accession>
<dbReference type="PhylomeDB" id="B4IRZ9"/>
<dbReference type="Proteomes" id="UP000008744">
    <property type="component" value="Unassembled WGS sequence"/>
</dbReference>
<evidence type="ECO:0000256" key="2">
    <source>
        <dbReference type="PROSITE-ProRule" id="PRU00504"/>
    </source>
</evidence>
<proteinExistence type="predicted"/>
<dbReference type="eggNOG" id="KOG2177">
    <property type="taxonomic scope" value="Eukaryota"/>
</dbReference>
<dbReference type="AlphaFoldDB" id="B4IRZ9"/>
<dbReference type="PROSITE" id="PS51125">
    <property type="entry name" value="NHL"/>
    <property type="match status" value="1"/>
</dbReference>
<reference evidence="4 5" key="1">
    <citation type="journal article" date="2007" name="Nature">
        <title>Evolution of genes and genomes on the Drosophila phylogeny.</title>
        <authorList>
            <consortium name="Drosophila 12 Genomes Consortium"/>
            <person name="Clark A.G."/>
            <person name="Eisen M.B."/>
            <person name="Smith D.R."/>
            <person name="Bergman C.M."/>
            <person name="Oliver B."/>
            <person name="Markow T.A."/>
            <person name="Kaufman T.C."/>
            <person name="Kellis M."/>
            <person name="Gelbart W."/>
            <person name="Iyer V.N."/>
            <person name="Pollard D.A."/>
            <person name="Sackton T.B."/>
            <person name="Larracuente A.M."/>
            <person name="Singh N.D."/>
            <person name="Abad J.P."/>
            <person name="Abt D.N."/>
            <person name="Adryan B."/>
            <person name="Aguade M."/>
            <person name="Akashi H."/>
            <person name="Anderson W.W."/>
            <person name="Aquadro C.F."/>
            <person name="Ardell D.H."/>
            <person name="Arguello R."/>
            <person name="Artieri C.G."/>
            <person name="Barbash D.A."/>
            <person name="Barker D."/>
            <person name="Barsanti P."/>
            <person name="Batterham P."/>
            <person name="Batzoglou S."/>
            <person name="Begun D."/>
            <person name="Bhutkar A."/>
            <person name="Blanco E."/>
            <person name="Bosak S.A."/>
            <person name="Bradley R.K."/>
            <person name="Brand A.D."/>
            <person name="Brent M.R."/>
            <person name="Brooks A.N."/>
            <person name="Brown R.H."/>
            <person name="Butlin R.K."/>
            <person name="Caggese C."/>
            <person name="Calvi B.R."/>
            <person name="Bernardo de Carvalho A."/>
            <person name="Caspi A."/>
            <person name="Castrezana S."/>
            <person name="Celniker S.E."/>
            <person name="Chang J.L."/>
            <person name="Chapple C."/>
            <person name="Chatterji S."/>
            <person name="Chinwalla A."/>
            <person name="Civetta A."/>
            <person name="Clifton S.W."/>
            <person name="Comeron J.M."/>
            <person name="Costello J.C."/>
            <person name="Coyne J.A."/>
            <person name="Daub J."/>
            <person name="David R.G."/>
            <person name="Delcher A.L."/>
            <person name="Delehaunty K."/>
            <person name="Do C.B."/>
            <person name="Ebling H."/>
            <person name="Edwards K."/>
            <person name="Eickbush T."/>
            <person name="Evans J.D."/>
            <person name="Filipski A."/>
            <person name="Findeiss S."/>
            <person name="Freyhult E."/>
            <person name="Fulton L."/>
            <person name="Fulton R."/>
            <person name="Garcia A.C."/>
            <person name="Gardiner A."/>
            <person name="Garfield D.A."/>
            <person name="Garvin B.E."/>
            <person name="Gibson G."/>
            <person name="Gilbert D."/>
            <person name="Gnerre S."/>
            <person name="Godfrey J."/>
            <person name="Good R."/>
            <person name="Gotea V."/>
            <person name="Gravely B."/>
            <person name="Greenberg A.J."/>
            <person name="Griffiths-Jones S."/>
            <person name="Gross S."/>
            <person name="Guigo R."/>
            <person name="Gustafson E.A."/>
            <person name="Haerty W."/>
            <person name="Hahn M.W."/>
            <person name="Halligan D.L."/>
            <person name="Halpern A.L."/>
            <person name="Halter G.M."/>
            <person name="Han M.V."/>
            <person name="Heger A."/>
            <person name="Hillier L."/>
            <person name="Hinrichs A.S."/>
            <person name="Holmes I."/>
            <person name="Hoskins R.A."/>
            <person name="Hubisz M.J."/>
            <person name="Hultmark D."/>
            <person name="Huntley M.A."/>
            <person name="Jaffe D.B."/>
            <person name="Jagadeeshan S."/>
            <person name="Jeck W.R."/>
            <person name="Johnson J."/>
            <person name="Jones C.D."/>
            <person name="Jordan W.C."/>
            <person name="Karpen G.H."/>
            <person name="Kataoka E."/>
            <person name="Keightley P.D."/>
            <person name="Kheradpour P."/>
            <person name="Kirkness E.F."/>
            <person name="Koerich L.B."/>
            <person name="Kristiansen K."/>
            <person name="Kudrna D."/>
            <person name="Kulathinal R.J."/>
            <person name="Kumar S."/>
            <person name="Kwok R."/>
            <person name="Lander E."/>
            <person name="Langley C.H."/>
            <person name="Lapoint R."/>
            <person name="Lazzaro B.P."/>
            <person name="Lee S.J."/>
            <person name="Levesque L."/>
            <person name="Li R."/>
            <person name="Lin C.F."/>
            <person name="Lin M.F."/>
            <person name="Lindblad-Toh K."/>
            <person name="Llopart A."/>
            <person name="Long M."/>
            <person name="Low L."/>
            <person name="Lozovsky E."/>
            <person name="Lu J."/>
            <person name="Luo M."/>
            <person name="Machado C.A."/>
            <person name="Makalowski W."/>
            <person name="Marzo M."/>
            <person name="Matsuda M."/>
            <person name="Matzkin L."/>
            <person name="McAllister B."/>
            <person name="McBride C.S."/>
            <person name="McKernan B."/>
            <person name="McKernan K."/>
            <person name="Mendez-Lago M."/>
            <person name="Minx P."/>
            <person name="Mollenhauer M.U."/>
            <person name="Montooth K."/>
            <person name="Mount S.M."/>
            <person name="Mu X."/>
            <person name="Myers E."/>
            <person name="Negre B."/>
            <person name="Newfeld S."/>
            <person name="Nielsen R."/>
            <person name="Noor M.A."/>
            <person name="O'Grady P."/>
            <person name="Pachter L."/>
            <person name="Papaceit M."/>
            <person name="Parisi M.J."/>
            <person name="Parisi M."/>
            <person name="Parts L."/>
            <person name="Pedersen J.S."/>
            <person name="Pesole G."/>
            <person name="Phillippy A.M."/>
            <person name="Ponting C.P."/>
            <person name="Pop M."/>
            <person name="Porcelli D."/>
            <person name="Powell J.R."/>
            <person name="Prohaska S."/>
            <person name="Pruitt K."/>
            <person name="Puig M."/>
            <person name="Quesneville H."/>
            <person name="Ram K.R."/>
            <person name="Rand D."/>
            <person name="Rasmussen M.D."/>
            <person name="Reed L.K."/>
            <person name="Reenan R."/>
            <person name="Reily A."/>
            <person name="Remington K.A."/>
            <person name="Rieger T.T."/>
            <person name="Ritchie M.G."/>
            <person name="Robin C."/>
            <person name="Rogers Y.H."/>
            <person name="Rohde C."/>
            <person name="Rozas J."/>
            <person name="Rubenfield M.J."/>
            <person name="Ruiz A."/>
            <person name="Russo S."/>
            <person name="Salzberg S.L."/>
            <person name="Sanchez-Gracia A."/>
            <person name="Saranga D.J."/>
            <person name="Sato H."/>
            <person name="Schaeffer S.W."/>
            <person name="Schatz M.C."/>
            <person name="Schlenke T."/>
            <person name="Schwartz R."/>
            <person name="Segarra C."/>
            <person name="Singh R.S."/>
            <person name="Sirot L."/>
            <person name="Sirota M."/>
            <person name="Sisneros N.B."/>
            <person name="Smith C.D."/>
            <person name="Smith T.F."/>
            <person name="Spieth J."/>
            <person name="Stage D.E."/>
            <person name="Stark A."/>
            <person name="Stephan W."/>
            <person name="Strausberg R.L."/>
            <person name="Strempel S."/>
            <person name="Sturgill D."/>
            <person name="Sutton G."/>
            <person name="Sutton G.G."/>
            <person name="Tao W."/>
            <person name="Teichmann S."/>
            <person name="Tobari Y.N."/>
            <person name="Tomimura Y."/>
            <person name="Tsolas J.M."/>
            <person name="Valente V.L."/>
            <person name="Venter E."/>
            <person name="Venter J.C."/>
            <person name="Vicario S."/>
            <person name="Vieira F.G."/>
            <person name="Vilella A.J."/>
            <person name="Villasante A."/>
            <person name="Walenz B."/>
            <person name="Wang J."/>
            <person name="Wasserman M."/>
            <person name="Watts T."/>
            <person name="Wilson D."/>
            <person name="Wilson R.K."/>
            <person name="Wing R.A."/>
            <person name="Wolfner M.F."/>
            <person name="Wong A."/>
            <person name="Wong G.K."/>
            <person name="Wu C.I."/>
            <person name="Wu G."/>
            <person name="Yamamoto D."/>
            <person name="Yang H.P."/>
            <person name="Yang S.P."/>
            <person name="Yorke J.A."/>
            <person name="Yoshida K."/>
            <person name="Zdobnov E."/>
            <person name="Zhang P."/>
            <person name="Zhang Y."/>
            <person name="Zimin A.V."/>
            <person name="Baldwin J."/>
            <person name="Abdouelleil A."/>
            <person name="Abdulkadir J."/>
            <person name="Abebe A."/>
            <person name="Abera B."/>
            <person name="Abreu J."/>
            <person name="Acer S.C."/>
            <person name="Aftuck L."/>
            <person name="Alexander A."/>
            <person name="An P."/>
            <person name="Anderson E."/>
            <person name="Anderson S."/>
            <person name="Arachi H."/>
            <person name="Azer M."/>
            <person name="Bachantsang P."/>
            <person name="Barry A."/>
            <person name="Bayul T."/>
            <person name="Berlin A."/>
            <person name="Bessette D."/>
            <person name="Bloom T."/>
            <person name="Blye J."/>
            <person name="Boguslavskiy L."/>
            <person name="Bonnet C."/>
            <person name="Boukhgalter B."/>
            <person name="Bourzgui I."/>
            <person name="Brown A."/>
            <person name="Cahill P."/>
            <person name="Channer S."/>
            <person name="Cheshatsang Y."/>
            <person name="Chuda L."/>
            <person name="Citroen M."/>
            <person name="Collymore A."/>
            <person name="Cooke P."/>
            <person name="Costello M."/>
            <person name="D'Aco K."/>
            <person name="Daza R."/>
            <person name="De Haan G."/>
            <person name="DeGray S."/>
            <person name="DeMaso C."/>
            <person name="Dhargay N."/>
            <person name="Dooley K."/>
            <person name="Dooley E."/>
            <person name="Doricent M."/>
            <person name="Dorje P."/>
            <person name="Dorjee K."/>
            <person name="Dupes A."/>
            <person name="Elong R."/>
            <person name="Falk J."/>
            <person name="Farina A."/>
            <person name="Faro S."/>
            <person name="Ferguson D."/>
            <person name="Fisher S."/>
            <person name="Foley C.D."/>
            <person name="Franke A."/>
            <person name="Friedrich D."/>
            <person name="Gadbois L."/>
            <person name="Gearin G."/>
            <person name="Gearin C.R."/>
            <person name="Giannoukos G."/>
            <person name="Goode T."/>
            <person name="Graham J."/>
            <person name="Grandbois E."/>
            <person name="Grewal S."/>
            <person name="Gyaltsen K."/>
            <person name="Hafez N."/>
            <person name="Hagos B."/>
            <person name="Hall J."/>
            <person name="Henson C."/>
            <person name="Hollinger A."/>
            <person name="Honan T."/>
            <person name="Huard M.D."/>
            <person name="Hughes L."/>
            <person name="Hurhula B."/>
            <person name="Husby M.E."/>
            <person name="Kamat A."/>
            <person name="Kanga B."/>
            <person name="Kashin S."/>
            <person name="Khazanovich D."/>
            <person name="Kisner P."/>
            <person name="Lance K."/>
            <person name="Lara M."/>
            <person name="Lee W."/>
            <person name="Lennon N."/>
            <person name="Letendre F."/>
            <person name="LeVine R."/>
            <person name="Lipovsky A."/>
            <person name="Liu X."/>
            <person name="Liu J."/>
            <person name="Liu S."/>
            <person name="Lokyitsang T."/>
            <person name="Lokyitsang Y."/>
            <person name="Lubonja R."/>
            <person name="Lui A."/>
            <person name="MacDonald P."/>
            <person name="Magnisalis V."/>
            <person name="Maru K."/>
            <person name="Matthews C."/>
            <person name="McCusker W."/>
            <person name="McDonough S."/>
            <person name="Mehta T."/>
            <person name="Meldrim J."/>
            <person name="Meneus L."/>
            <person name="Mihai O."/>
            <person name="Mihalev A."/>
            <person name="Mihova T."/>
            <person name="Mittelman R."/>
            <person name="Mlenga V."/>
            <person name="Montmayeur A."/>
            <person name="Mulrain L."/>
            <person name="Navidi A."/>
            <person name="Naylor J."/>
            <person name="Negash T."/>
            <person name="Nguyen T."/>
            <person name="Nguyen N."/>
            <person name="Nicol R."/>
            <person name="Norbu C."/>
            <person name="Norbu N."/>
            <person name="Novod N."/>
            <person name="O'Neill B."/>
            <person name="Osman S."/>
            <person name="Markiewicz E."/>
            <person name="Oyono O.L."/>
            <person name="Patti C."/>
            <person name="Phunkhang P."/>
            <person name="Pierre F."/>
            <person name="Priest M."/>
            <person name="Raghuraman S."/>
            <person name="Rege F."/>
            <person name="Reyes R."/>
            <person name="Rise C."/>
            <person name="Rogov P."/>
            <person name="Ross K."/>
            <person name="Ryan E."/>
            <person name="Settipalli S."/>
            <person name="Shea T."/>
            <person name="Sherpa N."/>
            <person name="Shi L."/>
            <person name="Shih D."/>
            <person name="Sparrow T."/>
            <person name="Spaulding J."/>
            <person name="Stalker J."/>
            <person name="Stange-Thomann N."/>
            <person name="Stavropoulos S."/>
            <person name="Stone C."/>
            <person name="Strader C."/>
            <person name="Tesfaye S."/>
            <person name="Thomson T."/>
            <person name="Thoulutsang Y."/>
            <person name="Thoulutsang D."/>
            <person name="Topham K."/>
            <person name="Topping I."/>
            <person name="Tsamla T."/>
            <person name="Vassiliev H."/>
            <person name="Vo A."/>
            <person name="Wangchuk T."/>
            <person name="Wangdi T."/>
            <person name="Weiand M."/>
            <person name="Wilkinson J."/>
            <person name="Wilson A."/>
            <person name="Yadav S."/>
            <person name="Young G."/>
            <person name="Yu Q."/>
            <person name="Zembek L."/>
            <person name="Zhong D."/>
            <person name="Zimmer A."/>
            <person name="Zwirko Z."/>
            <person name="Jaffe D.B."/>
            <person name="Alvarez P."/>
            <person name="Brockman W."/>
            <person name="Butler J."/>
            <person name="Chin C."/>
            <person name="Gnerre S."/>
            <person name="Grabherr M."/>
            <person name="Kleber M."/>
            <person name="Mauceli E."/>
            <person name="MacCallum I."/>
        </authorList>
    </citation>
    <scope>NUCLEOTIDE SEQUENCE [LARGE SCALE GENOMIC DNA]</scope>
    <source>
        <strain evidence="5">MSH-3 / Tucson 14011-0111.49</strain>
    </source>
</reference>
<organism evidence="5">
    <name type="scientific">Drosophila persimilis</name>
    <name type="common">Fruit fly</name>
    <dbReference type="NCBI Taxonomy" id="7234"/>
    <lineage>
        <taxon>Eukaryota</taxon>
        <taxon>Metazoa</taxon>
        <taxon>Ecdysozoa</taxon>
        <taxon>Arthropoda</taxon>
        <taxon>Hexapoda</taxon>
        <taxon>Insecta</taxon>
        <taxon>Pterygota</taxon>
        <taxon>Neoptera</taxon>
        <taxon>Endopterygota</taxon>
        <taxon>Diptera</taxon>
        <taxon>Brachycera</taxon>
        <taxon>Muscomorpha</taxon>
        <taxon>Ephydroidea</taxon>
        <taxon>Drosophilidae</taxon>
        <taxon>Drosophila</taxon>
        <taxon>Sophophora</taxon>
    </lineage>
</organism>
<sequence>MANFHVLMSNSLTEDRSGPSFAKQQQQQQEVEQALQAPAQVGLNNNNGYCLPDANSSVNSLSAVHSKATPMKIGWKFGCLGAGNGQLNAPNGFCLGIDEDIIVADSKNHRIAVYAKMGALKFQFGDAGKRNGQLFYPRKVAVFQHNGNFVVCDRGNGRSRMQIFSKCGTYMFKISIRFMDIVTGLDVSTKGHIVAVDSVSPTVFVISEEGMLLHWFDCSVFVREPSDIAIRDNVFYLSDMKAHGVAVFKDSGEFLYRIGNEMVSCYPTGIDISSAGDLLIGDTHGYRFHVTCYGSDGVFKSVFEFPQLNIQRCCPQIIPSPVFVVSMGKNEGEVCDWTERDVWRCVATEN</sequence>
<evidence type="ECO:0000256" key="3">
    <source>
        <dbReference type="SAM" id="MobiDB-lite"/>
    </source>
</evidence>
<evidence type="ECO:0000256" key="1">
    <source>
        <dbReference type="ARBA" id="ARBA00022737"/>
    </source>
</evidence>
<dbReference type="HOGENOM" id="CLU_073940_1_0_1"/>
<dbReference type="GO" id="GO:0061630">
    <property type="term" value="F:ubiquitin protein ligase activity"/>
    <property type="evidence" value="ECO:0007669"/>
    <property type="project" value="TreeGrafter"/>
</dbReference>
<dbReference type="GO" id="GO:0000209">
    <property type="term" value="P:protein polyubiquitination"/>
    <property type="evidence" value="ECO:0007669"/>
    <property type="project" value="TreeGrafter"/>
</dbReference>
<dbReference type="InterPro" id="IPR050952">
    <property type="entry name" value="TRIM-NHL_E3_ligases"/>
</dbReference>
<dbReference type="PANTHER" id="PTHR24104">
    <property type="entry name" value="E3 UBIQUITIN-PROTEIN LIGASE NHLRC1-RELATED"/>
    <property type="match status" value="1"/>
</dbReference>
<dbReference type="GO" id="GO:0043161">
    <property type="term" value="P:proteasome-mediated ubiquitin-dependent protein catabolic process"/>
    <property type="evidence" value="ECO:0007669"/>
    <property type="project" value="TreeGrafter"/>
</dbReference>
<keyword evidence="1" id="KW-0677">Repeat</keyword>
<dbReference type="Gene3D" id="2.120.10.30">
    <property type="entry name" value="TolB, C-terminal domain"/>
    <property type="match status" value="1"/>
</dbReference>
<feature type="repeat" description="NHL" evidence="2">
    <location>
        <begin position="76"/>
        <end position="117"/>
    </location>
</feature>
<dbReference type="InterPro" id="IPR001258">
    <property type="entry name" value="NHL_repeat"/>
</dbReference>
<dbReference type="Pfam" id="PF01436">
    <property type="entry name" value="NHL"/>
    <property type="match status" value="1"/>
</dbReference>
<dbReference type="EMBL" id="CH697163">
    <property type="protein sequence ID" value="EDW39966.1"/>
    <property type="molecule type" value="Genomic_DNA"/>
</dbReference>
<name>B4IRZ9_DROPE</name>
<feature type="compositionally biased region" description="Low complexity" evidence="3">
    <location>
        <begin position="24"/>
        <end position="33"/>
    </location>
</feature>
<keyword evidence="5" id="KW-1185">Reference proteome</keyword>
<evidence type="ECO:0000313" key="4">
    <source>
        <dbReference type="EMBL" id="EDW39966.1"/>
    </source>
</evidence>
<evidence type="ECO:0000313" key="5">
    <source>
        <dbReference type="Proteomes" id="UP000008744"/>
    </source>
</evidence>
<feature type="region of interest" description="Disordered" evidence="3">
    <location>
        <begin position="1"/>
        <end position="33"/>
    </location>
</feature>